<dbReference type="EMBL" id="FNXT01001256">
    <property type="protein sequence ID" value="SZX76370.1"/>
    <property type="molecule type" value="Genomic_DNA"/>
</dbReference>
<keyword evidence="2" id="KW-0812">Transmembrane</keyword>
<evidence type="ECO:0000256" key="2">
    <source>
        <dbReference type="SAM" id="Phobius"/>
    </source>
</evidence>
<evidence type="ECO:0000256" key="1">
    <source>
        <dbReference type="SAM" id="MobiDB-lite"/>
    </source>
</evidence>
<keyword evidence="2" id="KW-0472">Membrane</keyword>
<keyword evidence="4" id="KW-1185">Reference proteome</keyword>
<dbReference type="Proteomes" id="UP000256970">
    <property type="component" value="Unassembled WGS sequence"/>
</dbReference>
<evidence type="ECO:0000313" key="4">
    <source>
        <dbReference type="Proteomes" id="UP000256970"/>
    </source>
</evidence>
<evidence type="ECO:0000313" key="3">
    <source>
        <dbReference type="EMBL" id="SZX76370.1"/>
    </source>
</evidence>
<feature type="compositionally biased region" description="Low complexity" evidence="1">
    <location>
        <begin position="11"/>
        <end position="26"/>
    </location>
</feature>
<feature type="transmembrane region" description="Helical" evidence="2">
    <location>
        <begin position="363"/>
        <end position="381"/>
    </location>
</feature>
<keyword evidence="2" id="KW-1133">Transmembrane helix</keyword>
<reference evidence="3 4" key="1">
    <citation type="submission" date="2016-10" db="EMBL/GenBank/DDBJ databases">
        <authorList>
            <person name="Cai Z."/>
        </authorList>
    </citation>
    <scope>NUCLEOTIDE SEQUENCE [LARGE SCALE GENOMIC DNA]</scope>
</reference>
<protein>
    <submittedName>
        <fullName evidence="3">Uncharacterized protein</fullName>
    </submittedName>
</protein>
<proteinExistence type="predicted"/>
<feature type="transmembrane region" description="Helical" evidence="2">
    <location>
        <begin position="176"/>
        <end position="199"/>
    </location>
</feature>
<feature type="transmembrane region" description="Helical" evidence="2">
    <location>
        <begin position="327"/>
        <end position="351"/>
    </location>
</feature>
<organism evidence="3 4">
    <name type="scientific">Tetradesmus obliquus</name>
    <name type="common">Green alga</name>
    <name type="synonym">Acutodesmus obliquus</name>
    <dbReference type="NCBI Taxonomy" id="3088"/>
    <lineage>
        <taxon>Eukaryota</taxon>
        <taxon>Viridiplantae</taxon>
        <taxon>Chlorophyta</taxon>
        <taxon>core chlorophytes</taxon>
        <taxon>Chlorophyceae</taxon>
        <taxon>CS clade</taxon>
        <taxon>Sphaeropleales</taxon>
        <taxon>Scenedesmaceae</taxon>
        <taxon>Tetradesmus</taxon>
    </lineage>
</organism>
<accession>A0A383WG46</accession>
<dbReference type="SUPFAM" id="SSF57184">
    <property type="entry name" value="Growth factor receptor domain"/>
    <property type="match status" value="1"/>
</dbReference>
<gene>
    <name evidence="3" type="ORF">BQ4739_LOCUS16758</name>
</gene>
<name>A0A383WG46_TETOB</name>
<dbReference type="AlphaFoldDB" id="A0A383WG46"/>
<dbReference type="InterPro" id="IPR009030">
    <property type="entry name" value="Growth_fac_rcpt_cys_sf"/>
</dbReference>
<dbReference type="PANTHER" id="PTHR11319:SF35">
    <property type="entry name" value="OUTER MEMBRANE PROTEIN PMPC-RELATED"/>
    <property type="match status" value="1"/>
</dbReference>
<dbReference type="PANTHER" id="PTHR11319">
    <property type="entry name" value="G PROTEIN-COUPLED RECEPTOR-RELATED"/>
    <property type="match status" value="1"/>
</dbReference>
<sequence>MQEVMEQSLRASAAQTNNGSSSSNSSRLLRAPGPAIMSLQVRSCIPGEVTAAPDTCQECLEGSFSLNPSNATCDAAPDGAFAPGGTAIIPMEGYWSSDPRSNQVHRCPNPAACQGNRSILLESCSSSNGPCTGAGQFSALQCGSGYSGNLCAVCKPGYAATKPFTCRHCLPKPTLLGLYIVAAVVMLLLIKLLCTFSVAEASRSNQGIGRSSSAGAAASLPRSQQGAAATVVASAASGTTTGRFNSSSSSSSSNDGPEPSMLLRALVLFMQYQIIVASVEVGWPAPLEIPLQGLAWVWSGASPETLAPDCLLRDGSDSESSLAVKRVMFYVLVPLAMLCVLVAVEVLTAFAAAAGSARSKARILLPGRLLATALVVLFFFLPSLSRTAFGLFAYIRIDAPAAAPYAAAAVGWFSVLDTNAACFGEGWHKVWALALGLPLLLRGL</sequence>
<feature type="region of interest" description="Disordered" evidence="1">
    <location>
        <begin position="1"/>
        <end position="29"/>
    </location>
</feature>